<keyword evidence="4" id="KW-1185">Reference proteome</keyword>
<accession>A0A0S4IME2</accession>
<evidence type="ECO:0000256" key="1">
    <source>
        <dbReference type="SAM" id="MobiDB-lite"/>
    </source>
</evidence>
<feature type="transmembrane region" description="Helical" evidence="2">
    <location>
        <begin position="171"/>
        <end position="194"/>
    </location>
</feature>
<dbReference type="EMBL" id="CYKH01000049">
    <property type="protein sequence ID" value="CUE65383.1"/>
    <property type="molecule type" value="Genomic_DNA"/>
</dbReference>
<evidence type="ECO:0000256" key="2">
    <source>
        <dbReference type="SAM" id="Phobius"/>
    </source>
</evidence>
<keyword evidence="2 3" id="KW-0812">Transmembrane</keyword>
<evidence type="ECO:0000313" key="4">
    <source>
        <dbReference type="Proteomes" id="UP000051952"/>
    </source>
</evidence>
<protein>
    <submittedName>
        <fullName evidence="3">Transmembrane protein, putative</fullName>
    </submittedName>
</protein>
<evidence type="ECO:0000313" key="3">
    <source>
        <dbReference type="EMBL" id="CUE65383.1"/>
    </source>
</evidence>
<gene>
    <name evidence="3" type="ORF">BSAL_50805</name>
</gene>
<feature type="transmembrane region" description="Helical" evidence="2">
    <location>
        <begin position="138"/>
        <end position="159"/>
    </location>
</feature>
<dbReference type="AlphaFoldDB" id="A0A0S4IME2"/>
<dbReference type="VEuPathDB" id="TriTrypDB:BSAL_50805"/>
<feature type="compositionally biased region" description="Basic residues" evidence="1">
    <location>
        <begin position="230"/>
        <end position="242"/>
    </location>
</feature>
<name>A0A0S4IME2_BODSA</name>
<sequence length="242" mass="26985">MLRSQPTAQHRLIHHLRFHLWDGDVCFILKRSNNRCHKSHSSYFLDCDYPALCHQSHYLELWQPLNAKSSYGGIVSPYVEQWRRAWIVLPAANIVVQILNGIDANGGSTCDALQGLTLCVLACVCAFIAYARPHRALLASYLVCASLVLTMVTALLGLLCRHGAVSPDAVSGFGVFASVAMFVFKLYHVLMFFVEKRQSSKLSTSIESAFLPNGSELSKMSERPRPRSGANRRRSPQLHAVK</sequence>
<feature type="transmembrane region" description="Helical" evidence="2">
    <location>
        <begin position="112"/>
        <end position="131"/>
    </location>
</feature>
<organism evidence="3 4">
    <name type="scientific">Bodo saltans</name>
    <name type="common">Flagellated protozoan</name>
    <dbReference type="NCBI Taxonomy" id="75058"/>
    <lineage>
        <taxon>Eukaryota</taxon>
        <taxon>Discoba</taxon>
        <taxon>Euglenozoa</taxon>
        <taxon>Kinetoplastea</taxon>
        <taxon>Metakinetoplastina</taxon>
        <taxon>Eubodonida</taxon>
        <taxon>Bodonidae</taxon>
        <taxon>Bodo</taxon>
    </lineage>
</organism>
<proteinExistence type="predicted"/>
<keyword evidence="2" id="KW-0472">Membrane</keyword>
<dbReference type="Proteomes" id="UP000051952">
    <property type="component" value="Unassembled WGS sequence"/>
</dbReference>
<feature type="region of interest" description="Disordered" evidence="1">
    <location>
        <begin position="215"/>
        <end position="242"/>
    </location>
</feature>
<reference evidence="4" key="1">
    <citation type="submission" date="2015-09" db="EMBL/GenBank/DDBJ databases">
        <authorList>
            <consortium name="Pathogen Informatics"/>
        </authorList>
    </citation>
    <scope>NUCLEOTIDE SEQUENCE [LARGE SCALE GENOMIC DNA]</scope>
    <source>
        <strain evidence="4">Lake Konstanz</strain>
    </source>
</reference>
<keyword evidence="2" id="KW-1133">Transmembrane helix</keyword>